<keyword evidence="1" id="KW-0143">Chaperone</keyword>
<dbReference type="Proteomes" id="UP001247805">
    <property type="component" value="Unassembled WGS sequence"/>
</dbReference>
<gene>
    <name evidence="3" type="ORF">RS130_16305</name>
</gene>
<dbReference type="InterPro" id="IPR036869">
    <property type="entry name" value="J_dom_sf"/>
</dbReference>
<name>A0ABU3SZ11_9ALTE</name>
<evidence type="ECO:0000313" key="3">
    <source>
        <dbReference type="EMBL" id="MDU0355258.1"/>
    </source>
</evidence>
<dbReference type="CDD" id="cd06257">
    <property type="entry name" value="DnaJ"/>
    <property type="match status" value="1"/>
</dbReference>
<organism evidence="3 4">
    <name type="scientific">Paraglaciecola aquimarina</name>
    <dbReference type="NCBI Taxonomy" id="1235557"/>
    <lineage>
        <taxon>Bacteria</taxon>
        <taxon>Pseudomonadati</taxon>
        <taxon>Pseudomonadota</taxon>
        <taxon>Gammaproteobacteria</taxon>
        <taxon>Alteromonadales</taxon>
        <taxon>Alteromonadaceae</taxon>
        <taxon>Paraglaciecola</taxon>
    </lineage>
</organism>
<dbReference type="RefSeq" id="WP_316026805.1">
    <property type="nucleotide sequence ID" value="NZ_JAWDIO010000002.1"/>
</dbReference>
<evidence type="ECO:0000256" key="1">
    <source>
        <dbReference type="ARBA" id="ARBA00023186"/>
    </source>
</evidence>
<dbReference type="SMART" id="SM00271">
    <property type="entry name" value="DnaJ"/>
    <property type="match status" value="1"/>
</dbReference>
<evidence type="ECO:0000259" key="2">
    <source>
        <dbReference type="PROSITE" id="PS50076"/>
    </source>
</evidence>
<evidence type="ECO:0000313" key="4">
    <source>
        <dbReference type="Proteomes" id="UP001247805"/>
    </source>
</evidence>
<dbReference type="PROSITE" id="PS50076">
    <property type="entry name" value="DNAJ_2"/>
    <property type="match status" value="1"/>
</dbReference>
<proteinExistence type="predicted"/>
<feature type="domain" description="J" evidence="2">
    <location>
        <begin position="149"/>
        <end position="198"/>
    </location>
</feature>
<comment type="caution">
    <text evidence="3">The sequence shown here is derived from an EMBL/GenBank/DDBJ whole genome shotgun (WGS) entry which is preliminary data.</text>
</comment>
<dbReference type="EMBL" id="JAWDIO010000002">
    <property type="protein sequence ID" value="MDU0355258.1"/>
    <property type="molecule type" value="Genomic_DNA"/>
</dbReference>
<reference evidence="3 4" key="1">
    <citation type="submission" date="2023-10" db="EMBL/GenBank/DDBJ databases">
        <title>Glaciecola aquimarina strain GGW-M5 nov., isolated from a coastal seawater.</title>
        <authorList>
            <person name="Bayburt H."/>
            <person name="Kim J.M."/>
            <person name="Choi B.J."/>
            <person name="Jeon C.O."/>
        </authorList>
    </citation>
    <scope>NUCLEOTIDE SEQUENCE [LARGE SCALE GENOMIC DNA]</scope>
    <source>
        <strain evidence="3 4">KCTC 32108</strain>
    </source>
</reference>
<dbReference type="SUPFAM" id="SSF46565">
    <property type="entry name" value="Chaperone J-domain"/>
    <property type="match status" value="1"/>
</dbReference>
<keyword evidence="4" id="KW-1185">Reference proteome</keyword>
<sequence>MQKTPADWLPLQDILQNILLNCPVGLSEYDLLKLLQSAPYSVFTTQNLQQPLILFQTHFIIFNALYQVRDLWIAEQVGILHISCMSIRVEPWQPGKAGLQIQDKLREYYLNWQHLAETDQQAVKKLLDSFWQGMTSPVNRGDLTMPKEQALRVLELAEVGSGKELKKQYRKMLHKHHPDKGGCNKQTRLLHQAYESLC</sequence>
<accession>A0ABU3SZ11</accession>
<dbReference type="Pfam" id="PF12339">
    <property type="entry name" value="DNAJ_related"/>
    <property type="match status" value="1"/>
</dbReference>
<dbReference type="InterPro" id="IPR021059">
    <property type="entry name" value="DnaJ-related_N"/>
</dbReference>
<dbReference type="Gene3D" id="1.10.287.110">
    <property type="entry name" value="DnaJ domain"/>
    <property type="match status" value="1"/>
</dbReference>
<protein>
    <submittedName>
        <fullName evidence="3">DNA-J related domain-containing protein</fullName>
    </submittedName>
</protein>
<dbReference type="Pfam" id="PF00226">
    <property type="entry name" value="DnaJ"/>
    <property type="match status" value="1"/>
</dbReference>
<dbReference type="InterPro" id="IPR001623">
    <property type="entry name" value="DnaJ_domain"/>
</dbReference>